<dbReference type="Gene3D" id="3.40.50.300">
    <property type="entry name" value="P-loop containing nucleotide triphosphate hydrolases"/>
    <property type="match status" value="1"/>
</dbReference>
<dbReference type="InterPro" id="IPR027417">
    <property type="entry name" value="P-loop_NTPase"/>
</dbReference>
<evidence type="ECO:0000256" key="1">
    <source>
        <dbReference type="ARBA" id="ARBA00006611"/>
    </source>
</evidence>
<dbReference type="CDD" id="cd01130">
    <property type="entry name" value="VirB11-like_ATPase"/>
    <property type="match status" value="1"/>
</dbReference>
<dbReference type="Pfam" id="PF00437">
    <property type="entry name" value="T2SSE"/>
    <property type="match status" value="1"/>
</dbReference>
<accession>A0A6J7D3P8</accession>
<dbReference type="SMART" id="SM00382">
    <property type="entry name" value="AAA"/>
    <property type="match status" value="1"/>
</dbReference>
<gene>
    <name evidence="3" type="ORF">UFOPK3444_00288</name>
</gene>
<dbReference type="AlphaFoldDB" id="A0A6J7D3P8"/>
<dbReference type="PANTHER" id="PTHR30486">
    <property type="entry name" value="TWITCHING MOTILITY PROTEIN PILT"/>
    <property type="match status" value="1"/>
</dbReference>
<dbReference type="EMBL" id="CAFBLU010000003">
    <property type="protein sequence ID" value="CAB4863049.1"/>
    <property type="molecule type" value="Genomic_DNA"/>
</dbReference>
<dbReference type="GO" id="GO:0016887">
    <property type="term" value="F:ATP hydrolysis activity"/>
    <property type="evidence" value="ECO:0007669"/>
    <property type="project" value="InterPro"/>
</dbReference>
<name>A0A6J7D3P8_9ZZZZ</name>
<proteinExistence type="inferred from homology"/>
<feature type="domain" description="AAA+ ATPase" evidence="2">
    <location>
        <begin position="180"/>
        <end position="332"/>
    </location>
</feature>
<evidence type="ECO:0000313" key="3">
    <source>
        <dbReference type="EMBL" id="CAB4863049.1"/>
    </source>
</evidence>
<reference evidence="3" key="1">
    <citation type="submission" date="2020-05" db="EMBL/GenBank/DDBJ databases">
        <authorList>
            <person name="Chiriac C."/>
            <person name="Salcher M."/>
            <person name="Ghai R."/>
            <person name="Kavagutti S V."/>
        </authorList>
    </citation>
    <scope>NUCLEOTIDE SEQUENCE</scope>
</reference>
<dbReference type="InterPro" id="IPR050921">
    <property type="entry name" value="T4SS_GSP_E_ATPase"/>
</dbReference>
<dbReference type="InterPro" id="IPR001482">
    <property type="entry name" value="T2SS/T4SS_dom"/>
</dbReference>
<protein>
    <submittedName>
        <fullName evidence="3">Unannotated protein</fullName>
    </submittedName>
</protein>
<comment type="similarity">
    <text evidence="1">Belongs to the GSP E family.</text>
</comment>
<dbReference type="PANTHER" id="PTHR30486:SF6">
    <property type="entry name" value="TYPE IV PILUS RETRACTATION ATPASE PILT"/>
    <property type="match status" value="1"/>
</dbReference>
<sequence length="389" mass="41465">MITWLKSIALDETSHDQALSVEGIMSNVVLREASVLPEEERAALVARLVAEARGLGAVEALMRDPAVTEVMVNGPAEVWVERGGEIERTDLTFGSRQDLREAIDRMLAGSGRRADDSAPIADARLPDGSRLNVVLPPLAPNGPLVTIRRFRSEGMSLDDLIEEGTVEPDLAALLVGAVEGGLNLMISGATGSGKTTTLAALARCIPPSERVVTIEDAAELRLDHPHVVGLESRPPGVTSRGEVSIRDLVRNALRMRPDRIILGEVRGAEALDLLDALGTGHGGSLSTIHASSPAGAIERLTGLVHQAASGLPHAAIETRIRSSLDLFVHQERDQEGVRRVTRVSVFRDTAGLATEDVYFDPGLGLPPKWRACGEPRVAALLRIPTGGSW</sequence>
<evidence type="ECO:0000259" key="2">
    <source>
        <dbReference type="SMART" id="SM00382"/>
    </source>
</evidence>
<dbReference type="SUPFAM" id="SSF52540">
    <property type="entry name" value="P-loop containing nucleoside triphosphate hydrolases"/>
    <property type="match status" value="1"/>
</dbReference>
<organism evidence="3">
    <name type="scientific">freshwater metagenome</name>
    <dbReference type="NCBI Taxonomy" id="449393"/>
    <lineage>
        <taxon>unclassified sequences</taxon>
        <taxon>metagenomes</taxon>
        <taxon>ecological metagenomes</taxon>
    </lineage>
</organism>
<dbReference type="InterPro" id="IPR003593">
    <property type="entry name" value="AAA+_ATPase"/>
</dbReference>
<dbReference type="Gene3D" id="3.30.450.380">
    <property type="match status" value="1"/>
</dbReference>